<evidence type="ECO:0000313" key="5">
    <source>
        <dbReference type="Proteomes" id="UP000487258"/>
    </source>
</evidence>
<evidence type="ECO:0000256" key="1">
    <source>
        <dbReference type="ARBA" id="ARBA00009226"/>
    </source>
</evidence>
<comment type="caution">
    <text evidence="4">The sequence shown here is derived from an EMBL/GenBank/DDBJ whole genome shotgun (WGS) entry which is preliminary data.</text>
</comment>
<evidence type="ECO:0000256" key="2">
    <source>
        <dbReference type="ARBA" id="ARBA00023026"/>
    </source>
</evidence>
<dbReference type="InterPro" id="IPR001543">
    <property type="entry name" value="FliN-like_C"/>
</dbReference>
<dbReference type="PRINTS" id="PR01339">
    <property type="entry name" value="TYPE3OMOPROT"/>
</dbReference>
<organism evidence="4 5">
    <name type="scientific">Escherichia coli</name>
    <dbReference type="NCBI Taxonomy" id="562"/>
    <lineage>
        <taxon>Bacteria</taxon>
        <taxon>Pseudomonadati</taxon>
        <taxon>Pseudomonadota</taxon>
        <taxon>Gammaproteobacteria</taxon>
        <taxon>Enterobacterales</taxon>
        <taxon>Enterobacteriaceae</taxon>
        <taxon>Escherichia</taxon>
    </lineage>
</organism>
<keyword evidence="2" id="KW-0843">Virulence</keyword>
<dbReference type="GO" id="GO:0009306">
    <property type="term" value="P:protein secretion"/>
    <property type="evidence" value="ECO:0007669"/>
    <property type="project" value="InterPro"/>
</dbReference>
<gene>
    <name evidence="4" type="ORF">GQM04_33780</name>
</gene>
<name>A0A6L7A959_ECOLX</name>
<dbReference type="SUPFAM" id="SSF101801">
    <property type="entry name" value="Surface presentation of antigens (SPOA)"/>
    <property type="match status" value="1"/>
</dbReference>
<proteinExistence type="inferred from homology"/>
<dbReference type="PANTHER" id="PTHR43484:SF1">
    <property type="entry name" value="FLAGELLAR MOTOR SWITCH PROTEIN FLIN"/>
    <property type="match status" value="1"/>
</dbReference>
<reference evidence="4 5" key="1">
    <citation type="submission" date="2019-12" db="EMBL/GenBank/DDBJ databases">
        <title>Enteriobacteria Tanzani isolates_10432.</title>
        <authorList>
            <person name="Subbiah M."/>
            <person name="Call D."/>
        </authorList>
    </citation>
    <scope>NUCLEOTIDE SEQUENCE [LARGE SCALE GENOMIC DNA]</scope>
    <source>
        <strain evidence="4 5">10432wF6</strain>
    </source>
</reference>
<sequence>MADHFEYEEDFETDDFDIKKNESEIYDENDDQMINSFEDLPVKIEFVLGKKIMNLYEIDELCVKRIISLLPESEKNIEIRVNGALTGYGELVEVDDKLGVEIHSWLSGHNNVKYHFADSYTNIIYTIAVYNSIRDIFY</sequence>
<accession>A0A6L7A959</accession>
<dbReference type="InterPro" id="IPR036429">
    <property type="entry name" value="SpoA-like_sf"/>
</dbReference>
<dbReference type="EMBL" id="WTMY01001280">
    <property type="protein sequence ID" value="MWL50362.1"/>
    <property type="molecule type" value="Genomic_DNA"/>
</dbReference>
<evidence type="ECO:0000259" key="3">
    <source>
        <dbReference type="Pfam" id="PF01052"/>
    </source>
</evidence>
<dbReference type="PANTHER" id="PTHR43484">
    <property type="match status" value="1"/>
</dbReference>
<dbReference type="AlphaFoldDB" id="A0A6L7A959"/>
<evidence type="ECO:0000313" key="4">
    <source>
        <dbReference type="EMBL" id="MWL50362.1"/>
    </source>
</evidence>
<feature type="domain" description="Flagellar motor switch protein FliN-like C-terminal" evidence="3">
    <location>
        <begin position="37"/>
        <end position="106"/>
    </location>
</feature>
<dbReference type="InterPro" id="IPR051469">
    <property type="entry name" value="FliN/MopA/SpaO"/>
</dbReference>
<dbReference type="Pfam" id="PF01052">
    <property type="entry name" value="FliMN_C"/>
    <property type="match status" value="1"/>
</dbReference>
<protein>
    <submittedName>
        <fullName evidence="4">YscQ/HrcQ family type III secretion apparatus protein</fullName>
    </submittedName>
</protein>
<comment type="similarity">
    <text evidence="1">Belongs to the FliN/MopA/SpaO family.</text>
</comment>
<dbReference type="InterPro" id="IPR003283">
    <property type="entry name" value="T3SS_OMP_SpaO"/>
</dbReference>
<dbReference type="Proteomes" id="UP000487258">
    <property type="component" value="Unassembled WGS sequence"/>
</dbReference>
<dbReference type="Gene3D" id="2.30.330.10">
    <property type="entry name" value="SpoA-like"/>
    <property type="match status" value="1"/>
</dbReference>